<accession>W2SGQ8</accession>
<evidence type="ECO:0000313" key="3">
    <source>
        <dbReference type="EMBL" id="ETN68809.1"/>
    </source>
</evidence>
<dbReference type="OMA" id="YSIRFNQ"/>
<keyword evidence="1" id="KW-0853">WD repeat</keyword>
<dbReference type="KEGG" id="nai:NECAME_15620"/>
<evidence type="ECO:0000313" key="4">
    <source>
        <dbReference type="Proteomes" id="UP000053676"/>
    </source>
</evidence>
<reference evidence="4" key="1">
    <citation type="journal article" date="2014" name="Nat. Genet.">
        <title>Genome of the human hookworm Necator americanus.</title>
        <authorList>
            <person name="Tang Y.T."/>
            <person name="Gao X."/>
            <person name="Rosa B.A."/>
            <person name="Abubucker S."/>
            <person name="Hallsworth-Pepin K."/>
            <person name="Martin J."/>
            <person name="Tyagi R."/>
            <person name="Heizer E."/>
            <person name="Zhang X."/>
            <person name="Bhonagiri-Palsikar V."/>
            <person name="Minx P."/>
            <person name="Warren W.C."/>
            <person name="Wang Q."/>
            <person name="Zhan B."/>
            <person name="Hotez P.J."/>
            <person name="Sternberg P.W."/>
            <person name="Dougall A."/>
            <person name="Gaze S.T."/>
            <person name="Mulvenna J."/>
            <person name="Sotillo J."/>
            <person name="Ranganathan S."/>
            <person name="Rabelo E.M."/>
            <person name="Wilson R.K."/>
            <person name="Felgner P.L."/>
            <person name="Bethony J."/>
            <person name="Hawdon J.M."/>
            <person name="Gasser R.B."/>
            <person name="Loukas A."/>
            <person name="Mitreva M."/>
        </authorList>
    </citation>
    <scope>NUCLEOTIDE SEQUENCE [LARGE SCALE GENOMIC DNA]</scope>
</reference>
<dbReference type="OrthoDB" id="1667587at2759"/>
<gene>
    <name evidence="3" type="ORF">NECAME_15620</name>
</gene>
<sequence length="99" mass="10879">MSSPSSKVHSACFNAQQDCFSVATDSGIRLFNSHPAVLLRSFSREQIGGVKVSSILHRSNIIVFVGGGSYAKFPSNTVMVWDDKRQELVLEVTAYVFHS</sequence>
<dbReference type="SUPFAM" id="SSF50978">
    <property type="entry name" value="WD40 repeat-like"/>
    <property type="match status" value="1"/>
</dbReference>
<name>W2SGQ8_NECAM</name>
<dbReference type="STRING" id="51031.W2SGQ8"/>
<dbReference type="InterPro" id="IPR036322">
    <property type="entry name" value="WD40_repeat_dom_sf"/>
</dbReference>
<protein>
    <recommendedName>
        <fullName evidence="5">WD domain, G-beta repeat protein</fullName>
    </recommendedName>
</protein>
<keyword evidence="4" id="KW-1185">Reference proteome</keyword>
<organism evidence="3 4">
    <name type="scientific">Necator americanus</name>
    <name type="common">Human hookworm</name>
    <dbReference type="NCBI Taxonomy" id="51031"/>
    <lineage>
        <taxon>Eukaryota</taxon>
        <taxon>Metazoa</taxon>
        <taxon>Ecdysozoa</taxon>
        <taxon>Nematoda</taxon>
        <taxon>Chromadorea</taxon>
        <taxon>Rhabditida</taxon>
        <taxon>Rhabditina</taxon>
        <taxon>Rhabditomorpha</taxon>
        <taxon>Strongyloidea</taxon>
        <taxon>Ancylostomatidae</taxon>
        <taxon>Bunostominae</taxon>
        <taxon>Necator</taxon>
    </lineage>
</organism>
<evidence type="ECO:0000256" key="1">
    <source>
        <dbReference type="ARBA" id="ARBA00022574"/>
    </source>
</evidence>
<dbReference type="Proteomes" id="UP000053676">
    <property type="component" value="Unassembled WGS sequence"/>
</dbReference>
<evidence type="ECO:0008006" key="5">
    <source>
        <dbReference type="Google" id="ProtNLM"/>
    </source>
</evidence>
<evidence type="ECO:0000256" key="2">
    <source>
        <dbReference type="ARBA" id="ARBA00022737"/>
    </source>
</evidence>
<dbReference type="InterPro" id="IPR048720">
    <property type="entry name" value="PROPPIN"/>
</dbReference>
<keyword evidence="2" id="KW-0677">Repeat</keyword>
<dbReference type="AlphaFoldDB" id="W2SGQ8"/>
<dbReference type="EMBL" id="KI669196">
    <property type="protein sequence ID" value="ETN68809.1"/>
    <property type="molecule type" value="Genomic_DNA"/>
</dbReference>
<dbReference type="PANTHER" id="PTHR11227">
    <property type="entry name" value="WD-REPEAT PROTEIN INTERACTING WITH PHOSPHOINOSIDES WIPI -RELATED"/>
    <property type="match status" value="1"/>
</dbReference>
<proteinExistence type="predicted"/>